<dbReference type="Pfam" id="PF00491">
    <property type="entry name" value="Arginase"/>
    <property type="match status" value="1"/>
</dbReference>
<dbReference type="GO" id="GO:0005737">
    <property type="term" value="C:cytoplasm"/>
    <property type="evidence" value="ECO:0007669"/>
    <property type="project" value="TreeGrafter"/>
</dbReference>
<dbReference type="SUPFAM" id="SSF52768">
    <property type="entry name" value="Arginase/deacetylase"/>
    <property type="match status" value="1"/>
</dbReference>
<keyword evidence="2 4" id="KW-0378">Hydrolase</keyword>
<sequence>MPAARRCGHGPSSLTSLGGVARQVAPADIRQIGIRRVDAGEKRLLQDVALEVMDLRTIDELGMRRAMTMALSGLDDDAHLRGSFDVDFLDPDIAPGVGTTMRGGPTYREAQLCMETIADTGRLSALDVVELNPAFDVCNRTAGMAVELIESLFGRSTLMRC</sequence>
<dbReference type="EC" id="3.5.3.1" evidence="4"/>
<dbReference type="InterPro" id="IPR020855">
    <property type="entry name" value="Ureohydrolase_Mn_BS"/>
</dbReference>
<evidence type="ECO:0000256" key="2">
    <source>
        <dbReference type="ARBA" id="ARBA00022801"/>
    </source>
</evidence>
<dbReference type="EMBL" id="CABM01000011">
    <property type="protein sequence ID" value="CBH95719.1"/>
    <property type="molecule type" value="Genomic_DNA"/>
</dbReference>
<accession>E6PLB8</accession>
<keyword evidence="3" id="KW-0464">Manganese</keyword>
<evidence type="ECO:0000313" key="4">
    <source>
        <dbReference type="EMBL" id="CBH95719.1"/>
    </source>
</evidence>
<dbReference type="PROSITE" id="PS01053">
    <property type="entry name" value="ARGINASE_1"/>
    <property type="match status" value="1"/>
</dbReference>
<dbReference type="GO" id="GO:0004053">
    <property type="term" value="F:arginase activity"/>
    <property type="evidence" value="ECO:0007669"/>
    <property type="project" value="UniProtKB-EC"/>
</dbReference>
<evidence type="ECO:0000256" key="1">
    <source>
        <dbReference type="ARBA" id="ARBA00022723"/>
    </source>
</evidence>
<organism evidence="4">
    <name type="scientific">mine drainage metagenome</name>
    <dbReference type="NCBI Taxonomy" id="410659"/>
    <lineage>
        <taxon>unclassified sequences</taxon>
        <taxon>metagenomes</taxon>
        <taxon>ecological metagenomes</taxon>
    </lineage>
</organism>
<evidence type="ECO:0000256" key="3">
    <source>
        <dbReference type="ARBA" id="ARBA00023211"/>
    </source>
</evidence>
<keyword evidence="1" id="KW-0479">Metal-binding</keyword>
<dbReference type="PANTHER" id="PTHR43782:SF3">
    <property type="entry name" value="ARGINASE"/>
    <property type="match status" value="1"/>
</dbReference>
<reference evidence="4" key="1">
    <citation type="submission" date="2009-10" db="EMBL/GenBank/DDBJ databases">
        <title>Diversity of trophic interactions inside an arsenic-rich microbial ecosystem.</title>
        <authorList>
            <person name="Bertin P.N."/>
            <person name="Heinrich-Salmeron A."/>
            <person name="Pelletier E."/>
            <person name="Goulhen-Chollet F."/>
            <person name="Arsene-Ploetze F."/>
            <person name="Gallien S."/>
            <person name="Calteau A."/>
            <person name="Vallenet D."/>
            <person name="Casiot C."/>
            <person name="Chane-Woon-Ming B."/>
            <person name="Giloteaux L."/>
            <person name="Barakat M."/>
            <person name="Bonnefoy V."/>
            <person name="Bruneel O."/>
            <person name="Chandler M."/>
            <person name="Cleiss J."/>
            <person name="Duran R."/>
            <person name="Elbaz-Poulichet F."/>
            <person name="Fonknechten N."/>
            <person name="Lauga B."/>
            <person name="Mornico D."/>
            <person name="Ortet P."/>
            <person name="Schaeffer C."/>
            <person name="Siguier P."/>
            <person name="Alexander Thil Smith A."/>
            <person name="Van Dorsselaer A."/>
            <person name="Weissenbach J."/>
            <person name="Medigue C."/>
            <person name="Le Paslier D."/>
        </authorList>
    </citation>
    <scope>NUCLEOTIDE SEQUENCE</scope>
</reference>
<dbReference type="PANTHER" id="PTHR43782">
    <property type="entry name" value="ARGINASE"/>
    <property type="match status" value="1"/>
</dbReference>
<proteinExistence type="predicted"/>
<dbReference type="InterPro" id="IPR006035">
    <property type="entry name" value="Ureohydrolase"/>
</dbReference>
<dbReference type="InterPro" id="IPR023696">
    <property type="entry name" value="Ureohydrolase_dom_sf"/>
</dbReference>
<comment type="caution">
    <text evidence="4">The sequence shown here is derived from an EMBL/GenBank/DDBJ whole genome shotgun (WGS) entry which is preliminary data.</text>
</comment>
<protein>
    <submittedName>
        <fullName evidence="4">Arginase</fullName>
        <ecNumber evidence="4">3.5.3.1</ecNumber>
    </submittedName>
</protein>
<dbReference type="GO" id="GO:0030145">
    <property type="term" value="F:manganese ion binding"/>
    <property type="evidence" value="ECO:0007669"/>
    <property type="project" value="TreeGrafter"/>
</dbReference>
<dbReference type="Gene3D" id="3.40.800.10">
    <property type="entry name" value="Ureohydrolase domain"/>
    <property type="match status" value="1"/>
</dbReference>
<gene>
    <name evidence="4" type="ORF">CARN2_1986</name>
</gene>
<dbReference type="PRINTS" id="PR00116">
    <property type="entry name" value="ARGINASE"/>
</dbReference>
<name>E6PLB8_9ZZZZ</name>
<dbReference type="AlphaFoldDB" id="E6PLB8"/>
<dbReference type="PROSITE" id="PS51409">
    <property type="entry name" value="ARGINASE_2"/>
    <property type="match status" value="1"/>
</dbReference>